<protein>
    <submittedName>
        <fullName evidence="1">Uncharacterized protein</fullName>
    </submittedName>
</protein>
<reference evidence="1 2" key="1">
    <citation type="submission" date="2019-04" db="EMBL/GenBank/DDBJ databases">
        <title>Friends and foes A comparative genomics study of 23 Aspergillus species from section Flavi.</title>
        <authorList>
            <consortium name="DOE Joint Genome Institute"/>
            <person name="Kjaerbolling I."/>
            <person name="Vesth T."/>
            <person name="Frisvad J.C."/>
            <person name="Nybo J.L."/>
            <person name="Theobald S."/>
            <person name="Kildgaard S."/>
            <person name="Isbrandt T."/>
            <person name="Kuo A."/>
            <person name="Sato A."/>
            <person name="Lyhne E.K."/>
            <person name="Kogle M.E."/>
            <person name="Wiebenga A."/>
            <person name="Kun R.S."/>
            <person name="Lubbers R.J."/>
            <person name="Makela M.R."/>
            <person name="Barry K."/>
            <person name="Chovatia M."/>
            <person name="Clum A."/>
            <person name="Daum C."/>
            <person name="Haridas S."/>
            <person name="He G."/>
            <person name="LaButti K."/>
            <person name="Lipzen A."/>
            <person name="Mondo S."/>
            <person name="Riley R."/>
            <person name="Salamov A."/>
            <person name="Simmons B.A."/>
            <person name="Magnuson J.K."/>
            <person name="Henrissat B."/>
            <person name="Mortensen U.H."/>
            <person name="Larsen T.O."/>
            <person name="Devries R.P."/>
            <person name="Grigoriev I.V."/>
            <person name="Machida M."/>
            <person name="Baker S.E."/>
            <person name="Andersen M.R."/>
        </authorList>
    </citation>
    <scope>NUCLEOTIDE SEQUENCE [LARGE SCALE GENOMIC DNA]</scope>
    <source>
        <strain evidence="1 2">IBT 18842</strain>
    </source>
</reference>
<name>A0A5N6TTJ5_ASPAV</name>
<evidence type="ECO:0000313" key="1">
    <source>
        <dbReference type="EMBL" id="KAE8149391.1"/>
    </source>
</evidence>
<organism evidence="1 2">
    <name type="scientific">Aspergillus avenaceus</name>
    <dbReference type="NCBI Taxonomy" id="36643"/>
    <lineage>
        <taxon>Eukaryota</taxon>
        <taxon>Fungi</taxon>
        <taxon>Dikarya</taxon>
        <taxon>Ascomycota</taxon>
        <taxon>Pezizomycotina</taxon>
        <taxon>Eurotiomycetes</taxon>
        <taxon>Eurotiomycetidae</taxon>
        <taxon>Eurotiales</taxon>
        <taxon>Aspergillaceae</taxon>
        <taxon>Aspergillus</taxon>
        <taxon>Aspergillus subgen. Circumdati</taxon>
    </lineage>
</organism>
<dbReference type="OrthoDB" id="432970at2759"/>
<accession>A0A5N6TTJ5</accession>
<proteinExistence type="predicted"/>
<gene>
    <name evidence="1" type="ORF">BDV25DRAFT_140839</name>
</gene>
<dbReference type="Proteomes" id="UP000325780">
    <property type="component" value="Unassembled WGS sequence"/>
</dbReference>
<sequence>MPLLPDLTPTACFEYTNEDLHVEYGHIDALGFYISVYDLRLKLRNEQDPDFFHLSTEISWNGSGCYLTARTGEYGIGTRVSVPTMRRLWEIYGAEEQHLRFMDRFVVVRRTLDAVLGHRVQIHTLQLDGLAQVETVEILHIESSQGDNVE</sequence>
<keyword evidence="2" id="KW-1185">Reference proteome</keyword>
<dbReference type="AlphaFoldDB" id="A0A5N6TTJ5"/>
<dbReference type="EMBL" id="ML742124">
    <property type="protein sequence ID" value="KAE8149391.1"/>
    <property type="molecule type" value="Genomic_DNA"/>
</dbReference>
<evidence type="ECO:0000313" key="2">
    <source>
        <dbReference type="Proteomes" id="UP000325780"/>
    </source>
</evidence>